<dbReference type="InterPro" id="IPR050107">
    <property type="entry name" value="ABC_carbohydrate_import_ATPase"/>
</dbReference>
<dbReference type="InterPro" id="IPR027417">
    <property type="entry name" value="P-loop_NTPase"/>
</dbReference>
<evidence type="ECO:0000256" key="2">
    <source>
        <dbReference type="ARBA" id="ARBA00022840"/>
    </source>
</evidence>
<feature type="domain" description="ABC transporter" evidence="3">
    <location>
        <begin position="255"/>
        <end position="503"/>
    </location>
</feature>
<proteinExistence type="predicted"/>
<dbReference type="CDD" id="cd03215">
    <property type="entry name" value="ABC_Carb_Monos_II"/>
    <property type="match status" value="1"/>
</dbReference>
<dbReference type="Proteomes" id="UP001204320">
    <property type="component" value="Unassembled WGS sequence"/>
</dbReference>
<dbReference type="Gene3D" id="3.40.50.300">
    <property type="entry name" value="P-loop containing nucleotide triphosphate hydrolases"/>
    <property type="match status" value="2"/>
</dbReference>
<protein>
    <submittedName>
        <fullName evidence="4">ABC transporter ATP-binding protein</fullName>
    </submittedName>
</protein>
<gene>
    <name evidence="4" type="ORF">NVS32_08020</name>
</gene>
<reference evidence="4 5" key="1">
    <citation type="submission" date="2022-08" db="EMBL/GenBank/DDBJ databases">
        <title>Tractidigestivibacter montrealensis type strain KD21.</title>
        <authorList>
            <person name="Diop K."/>
            <person name="Richard C."/>
            <person name="Routy B."/>
        </authorList>
    </citation>
    <scope>NUCLEOTIDE SEQUENCE [LARGE SCALE GENOMIC DNA]</scope>
    <source>
        <strain evidence="4 5">KD21</strain>
    </source>
</reference>
<evidence type="ECO:0000256" key="1">
    <source>
        <dbReference type="ARBA" id="ARBA00022741"/>
    </source>
</evidence>
<dbReference type="PANTHER" id="PTHR43790">
    <property type="entry name" value="CARBOHYDRATE TRANSPORT ATP-BINDING PROTEIN MG119-RELATED"/>
    <property type="match status" value="1"/>
</dbReference>
<sequence length="508" mass="55071">MQPVVRMRHISKSFGQVKANNDVDLDIYGGQILALLGENGSGKTTLMNMLSGIYFPDAGSIEIQGKPVTIASPKDAFEHGIGMVHQHFRLVNVFSATENIVLGLDESGGFDLKAATERINDICKTYGFDVNPNQKVYEMSVSQKQTVEIVKLIYRGAGILILDEPTAVLTPQETEKLFAVLRNMRNAGKAIVIITHKLHEVEEISDRVVVLRKGENVGEMVTAKSTTQQMTNMMVGHQVTLNIERPMPVDPAERIRVKGLSVRDDEGILKLDDVSFSAFGGEVLGIAGVSNSGQKELLEAIAGLQSIESGSIQYVVDNGEVRKLAGKDPYQISSMGVALSFVPEDRLGMGLVGSMSLTDNMLLRSFRDGKSIFADRKAPRELAEKVVDELEIDTPGVDTPVRRLSGGNVQKVLVGREISSSPSVLLCAYAVRGLDVNSSYLIYDLINKQKQSGVAVVYVGEDLDVLLELCDKILVLCSGKVSGIVDARSTTKNEVGLMMTRLEGGEAA</sequence>
<evidence type="ECO:0000313" key="5">
    <source>
        <dbReference type="Proteomes" id="UP001204320"/>
    </source>
</evidence>
<comment type="caution">
    <text evidence="4">The sequence shown here is derived from an EMBL/GenBank/DDBJ whole genome shotgun (WGS) entry which is preliminary data.</text>
</comment>
<dbReference type="PROSITE" id="PS50893">
    <property type="entry name" value="ABC_TRANSPORTER_2"/>
    <property type="match status" value="2"/>
</dbReference>
<dbReference type="InterPro" id="IPR003593">
    <property type="entry name" value="AAA+_ATPase"/>
</dbReference>
<dbReference type="Pfam" id="PF00005">
    <property type="entry name" value="ABC_tran"/>
    <property type="match status" value="2"/>
</dbReference>
<dbReference type="InterPro" id="IPR003439">
    <property type="entry name" value="ABC_transporter-like_ATP-bd"/>
</dbReference>
<accession>A0ABT1Z9K8</accession>
<dbReference type="PANTHER" id="PTHR43790:SF4">
    <property type="entry name" value="GUANOSINE IMPORT ATP-BINDING PROTEIN NUPO"/>
    <property type="match status" value="1"/>
</dbReference>
<organism evidence="4 5">
    <name type="scientific">Tractidigestivibacter montrealensis</name>
    <dbReference type="NCBI Taxonomy" id="2972466"/>
    <lineage>
        <taxon>Bacteria</taxon>
        <taxon>Bacillati</taxon>
        <taxon>Actinomycetota</taxon>
        <taxon>Coriobacteriia</taxon>
        <taxon>Coriobacteriales</taxon>
        <taxon>Atopobiaceae</taxon>
        <taxon>Tractidigestivibacter</taxon>
    </lineage>
</organism>
<keyword evidence="5" id="KW-1185">Reference proteome</keyword>
<name>A0ABT1Z9K8_9ACTN</name>
<dbReference type="CDD" id="cd03216">
    <property type="entry name" value="ABC_Carb_Monos_I"/>
    <property type="match status" value="1"/>
</dbReference>
<dbReference type="SUPFAM" id="SSF52540">
    <property type="entry name" value="P-loop containing nucleoside triphosphate hydrolases"/>
    <property type="match status" value="2"/>
</dbReference>
<dbReference type="RefSeq" id="WP_258499486.1">
    <property type="nucleotide sequence ID" value="NZ_JANSKA010000005.1"/>
</dbReference>
<evidence type="ECO:0000313" key="4">
    <source>
        <dbReference type="EMBL" id="MCR9036889.1"/>
    </source>
</evidence>
<evidence type="ECO:0000259" key="3">
    <source>
        <dbReference type="PROSITE" id="PS50893"/>
    </source>
</evidence>
<feature type="domain" description="ABC transporter" evidence="3">
    <location>
        <begin position="5"/>
        <end position="238"/>
    </location>
</feature>
<keyword evidence="1" id="KW-0547">Nucleotide-binding</keyword>
<keyword evidence="2 4" id="KW-0067">ATP-binding</keyword>
<dbReference type="GO" id="GO:0005524">
    <property type="term" value="F:ATP binding"/>
    <property type="evidence" value="ECO:0007669"/>
    <property type="project" value="UniProtKB-KW"/>
</dbReference>
<dbReference type="SMART" id="SM00382">
    <property type="entry name" value="AAA"/>
    <property type="match status" value="2"/>
</dbReference>
<dbReference type="EMBL" id="JANSKA010000005">
    <property type="protein sequence ID" value="MCR9036889.1"/>
    <property type="molecule type" value="Genomic_DNA"/>
</dbReference>